<sequence>MLGAQQTQSIARGPMASEATPLLRSNVAVAESQSDKPSWKGWYRLEDRETRRERLRGLILDAHRTAGLNSEEVRVRISAFIWHNTKAVILSGTQSIEVYPRTCVLTKRRLFRQCRILPPVPPLGIVSSSLKWDPATVFILNFYAIIPLTSLVSFATRDEFVGRLLHALLSNVAEIVV</sequence>
<dbReference type="EMBL" id="JAQQWP010000003">
    <property type="protein sequence ID" value="KAK8123947.1"/>
    <property type="molecule type" value="Genomic_DNA"/>
</dbReference>
<dbReference type="AlphaFoldDB" id="A0AAW0R4Y7"/>
<comment type="caution">
    <text evidence="1">The sequence shown here is derived from an EMBL/GenBank/DDBJ whole genome shotgun (WGS) entry which is preliminary data.</text>
</comment>
<organism evidence="1 2">
    <name type="scientific">Apiospora kogelbergensis</name>
    <dbReference type="NCBI Taxonomy" id="1337665"/>
    <lineage>
        <taxon>Eukaryota</taxon>
        <taxon>Fungi</taxon>
        <taxon>Dikarya</taxon>
        <taxon>Ascomycota</taxon>
        <taxon>Pezizomycotina</taxon>
        <taxon>Sordariomycetes</taxon>
        <taxon>Xylariomycetidae</taxon>
        <taxon>Amphisphaeriales</taxon>
        <taxon>Apiosporaceae</taxon>
        <taxon>Apiospora</taxon>
    </lineage>
</organism>
<protein>
    <submittedName>
        <fullName evidence="1">Ca2+:H+ antiporter</fullName>
    </submittedName>
</protein>
<name>A0AAW0R4Y7_9PEZI</name>
<keyword evidence="2" id="KW-1185">Reference proteome</keyword>
<evidence type="ECO:0000313" key="2">
    <source>
        <dbReference type="Proteomes" id="UP001392437"/>
    </source>
</evidence>
<dbReference type="Proteomes" id="UP001392437">
    <property type="component" value="Unassembled WGS sequence"/>
</dbReference>
<reference evidence="1 2" key="1">
    <citation type="submission" date="2023-01" db="EMBL/GenBank/DDBJ databases">
        <title>Analysis of 21 Apiospora genomes using comparative genomics revels a genus with tremendous synthesis potential of carbohydrate active enzymes and secondary metabolites.</title>
        <authorList>
            <person name="Sorensen T."/>
        </authorList>
    </citation>
    <scope>NUCLEOTIDE SEQUENCE [LARGE SCALE GENOMIC DNA]</scope>
    <source>
        <strain evidence="1 2">CBS 117206</strain>
    </source>
</reference>
<proteinExistence type="predicted"/>
<gene>
    <name evidence="1" type="ORF">PG999_003865</name>
</gene>
<evidence type="ECO:0000313" key="1">
    <source>
        <dbReference type="EMBL" id="KAK8123947.1"/>
    </source>
</evidence>
<accession>A0AAW0R4Y7</accession>